<evidence type="ECO:0000256" key="1">
    <source>
        <dbReference type="ARBA" id="ARBA00022729"/>
    </source>
</evidence>
<dbReference type="InterPro" id="IPR011448">
    <property type="entry name" value="DUF1554"/>
</dbReference>
<dbReference type="InterPro" id="IPR016186">
    <property type="entry name" value="C-type_lectin-like/link_sf"/>
</dbReference>
<organism evidence="6 7">
    <name type="scientific">Nannocystis pusilla</name>
    <dbReference type="NCBI Taxonomy" id="889268"/>
    <lineage>
        <taxon>Bacteria</taxon>
        <taxon>Pseudomonadati</taxon>
        <taxon>Myxococcota</taxon>
        <taxon>Polyangia</taxon>
        <taxon>Nannocystales</taxon>
        <taxon>Nannocystaceae</taxon>
        <taxon>Nannocystis</taxon>
    </lineage>
</organism>
<evidence type="ECO:0000256" key="2">
    <source>
        <dbReference type="ARBA" id="ARBA00022737"/>
    </source>
</evidence>
<evidence type="ECO:0000313" key="6">
    <source>
        <dbReference type="EMBL" id="MBZ5711117.1"/>
    </source>
</evidence>
<evidence type="ECO:0000259" key="5">
    <source>
        <dbReference type="Pfam" id="PF07588"/>
    </source>
</evidence>
<dbReference type="EMBL" id="JAIRAU010000023">
    <property type="protein sequence ID" value="MBZ5711117.1"/>
    <property type="molecule type" value="Genomic_DNA"/>
</dbReference>
<feature type="domain" description="DUF1554" evidence="5">
    <location>
        <begin position="258"/>
        <end position="385"/>
    </location>
</feature>
<dbReference type="RefSeq" id="WP_224192889.1">
    <property type="nucleotide sequence ID" value="NZ_JAIRAU010000023.1"/>
</dbReference>
<dbReference type="PROSITE" id="PS51257">
    <property type="entry name" value="PROKAR_LIPOPROTEIN"/>
    <property type="match status" value="1"/>
</dbReference>
<keyword evidence="1" id="KW-0732">Signal</keyword>
<dbReference type="Pfam" id="PF13948">
    <property type="entry name" value="DUF4215"/>
    <property type="match status" value="3"/>
</dbReference>
<evidence type="ECO:0000256" key="3">
    <source>
        <dbReference type="ARBA" id="ARBA00023157"/>
    </source>
</evidence>
<gene>
    <name evidence="6" type="ORF">K7C98_17870</name>
</gene>
<dbReference type="SUPFAM" id="SSF56436">
    <property type="entry name" value="C-type lectin-like"/>
    <property type="match status" value="1"/>
</dbReference>
<feature type="region of interest" description="Disordered" evidence="4">
    <location>
        <begin position="28"/>
        <end position="61"/>
    </location>
</feature>
<keyword evidence="3" id="KW-1015">Disulfide bond</keyword>
<dbReference type="Gene3D" id="3.10.100.10">
    <property type="entry name" value="Mannose-Binding Protein A, subunit A"/>
    <property type="match status" value="1"/>
</dbReference>
<name>A0ABS7TSA6_9BACT</name>
<accession>A0ABS7TSA6</accession>
<dbReference type="InterPro" id="IPR016187">
    <property type="entry name" value="CTDL_fold"/>
</dbReference>
<evidence type="ECO:0000313" key="7">
    <source>
        <dbReference type="Proteomes" id="UP001139031"/>
    </source>
</evidence>
<dbReference type="InterPro" id="IPR011936">
    <property type="entry name" value="Myxo_disulph_rpt"/>
</dbReference>
<keyword evidence="2" id="KW-0677">Repeat</keyword>
<feature type="compositionally biased region" description="Low complexity" evidence="4">
    <location>
        <begin position="31"/>
        <end position="52"/>
    </location>
</feature>
<proteinExistence type="predicted"/>
<comment type="caution">
    <text evidence="6">The sequence shown here is derived from an EMBL/GenBank/DDBJ whole genome shotgun (WGS) entry which is preliminary data.</text>
</comment>
<dbReference type="Pfam" id="PF07588">
    <property type="entry name" value="DUF1554"/>
    <property type="match status" value="1"/>
</dbReference>
<dbReference type="NCBIfam" id="TIGR02232">
    <property type="entry name" value="myxo_disulf_rpt"/>
    <property type="match status" value="5"/>
</dbReference>
<dbReference type="Proteomes" id="UP001139031">
    <property type="component" value="Unassembled WGS sequence"/>
</dbReference>
<sequence length="418" mass="42617">MLARSSLVALAFLSAGCLKDLTQVEMASDGTSSAPTDTTATSDPTSTTDATPVCGDGDLNPGEQCDDGNDVAGDGCENNCTTTPGKKCGDGTKDPDEDCDDGNNIDGDGCEANCRLPVTMECGDGELNPGEQCDDGNTMSGDGCESNCTNTPKCGDGIQGPGEQCDDGNTDDDDACLSSCVPASCGDGIVWAGMEMCDEAAMNGTYGHCNTECSGPGENCGDGTRNGPEECDDANQVDDDDCSNDCIAPRFVFATATGFTGNLGGVVGADAKCVQAAEGSQLPSGLSWVAWISDESKFPSSAGRMETGYAGYYKLADGTILAHGFAALIAPPLGTAIKLDENGNAVVDPLQAWSNTLPDGTSAGSAHCNNWTSAMFSTKGRFGEVSANDASWSDAPADNPAGCSNSFHLYCFQSAPPP</sequence>
<protein>
    <submittedName>
        <fullName evidence="6">DUF4215 domain-containing protein</fullName>
    </submittedName>
</protein>
<keyword evidence="7" id="KW-1185">Reference proteome</keyword>
<evidence type="ECO:0000256" key="4">
    <source>
        <dbReference type="SAM" id="MobiDB-lite"/>
    </source>
</evidence>
<reference evidence="6" key="1">
    <citation type="submission" date="2021-08" db="EMBL/GenBank/DDBJ databases">
        <authorList>
            <person name="Stevens D.C."/>
        </authorList>
    </citation>
    <scope>NUCLEOTIDE SEQUENCE</scope>
    <source>
        <strain evidence="6">DSM 53165</strain>
    </source>
</reference>